<evidence type="ECO:0000313" key="1">
    <source>
        <dbReference type="EMBL" id="KAJ9058395.1"/>
    </source>
</evidence>
<proteinExistence type="predicted"/>
<organism evidence="1 2">
    <name type="scientific">Entomophthora muscae</name>
    <dbReference type="NCBI Taxonomy" id="34485"/>
    <lineage>
        <taxon>Eukaryota</taxon>
        <taxon>Fungi</taxon>
        <taxon>Fungi incertae sedis</taxon>
        <taxon>Zoopagomycota</taxon>
        <taxon>Entomophthoromycotina</taxon>
        <taxon>Entomophthoromycetes</taxon>
        <taxon>Entomophthorales</taxon>
        <taxon>Entomophthoraceae</taxon>
        <taxon>Entomophthora</taxon>
    </lineage>
</organism>
<reference evidence="1" key="1">
    <citation type="submission" date="2022-04" db="EMBL/GenBank/DDBJ databases">
        <title>Genome of the entomopathogenic fungus Entomophthora muscae.</title>
        <authorList>
            <person name="Elya C."/>
            <person name="Lovett B.R."/>
            <person name="Lee E."/>
            <person name="Macias A.M."/>
            <person name="Hajek A.E."/>
            <person name="De Bivort B.L."/>
            <person name="Kasson M.T."/>
            <person name="De Fine Licht H.H."/>
            <person name="Stajich J.E."/>
        </authorList>
    </citation>
    <scope>NUCLEOTIDE SEQUENCE</scope>
    <source>
        <strain evidence="1">Berkeley</strain>
    </source>
</reference>
<accession>A0ACC2S7T8</accession>
<keyword evidence="2" id="KW-1185">Reference proteome</keyword>
<evidence type="ECO:0000313" key="2">
    <source>
        <dbReference type="Proteomes" id="UP001165960"/>
    </source>
</evidence>
<dbReference type="Proteomes" id="UP001165960">
    <property type="component" value="Unassembled WGS sequence"/>
</dbReference>
<gene>
    <name evidence="1" type="ORF">DSO57_1012635</name>
</gene>
<comment type="caution">
    <text evidence="1">The sequence shown here is derived from an EMBL/GenBank/DDBJ whole genome shotgun (WGS) entry which is preliminary data.</text>
</comment>
<protein>
    <submittedName>
        <fullName evidence="1">Uncharacterized protein</fullName>
    </submittedName>
</protein>
<sequence length="469" mass="52358">MLSKLVLLILLHVVQAACMENRLRIIHTNVIHSYYDQSNLSGKDCTAEQVESKLCYGGLARLKIAVDMLRAECKNNLVLDAGDQFQGTLFYGYYRGNLTWDAMNLLSYDVMTIGNHEFDNGADNFARVAQHFKFPLASSNIVATRHPTLSNLVKSYILFPDKKVALVGYVTPNLPAISHVGPLLDILDPAPALQDVIDLVRSLGYTNVIALSHNGYNNDIELVSKIHGLSLIVGGHSHSYLVPKGREVNYALPSQGLYPTPVQDKNNRTTYIVQAYCWLRFVGNIDIEFGEDGYLTDISGAPIDLDFNIAKDSSVDALVQEWRIPFDAYSQSDIGKATEEFDRQTCYNRECTLGDFLVDIMLDYCPNSDIAILNSGDIRYASTRVKSLLGMCRIPSPTALPLSPLTSLAKRSGILLRVLFQWRVSPMANMSRHSSKSPHYISPIRQLIPISPRLNQSKPETRKHYSSPQ</sequence>
<name>A0ACC2S7T8_9FUNG</name>
<dbReference type="EMBL" id="QTSX02005725">
    <property type="protein sequence ID" value="KAJ9058395.1"/>
    <property type="molecule type" value="Genomic_DNA"/>
</dbReference>